<sequence length="184" mass="18630">MRGGRGRVSAAAGGAVLLVLLACGSDGRPAPAGERSAVPGPPLRVGELDGDPLFVWWSADGERCLGSRARGPSSCRAPGSEPPVAGPLARIAAGWVSGDRWELLVVTDRERVTGVSGGPERPRLFAMDVDLLAGGARRYYLLAGGPVPAGPLVVEVVRDDGTAGTDVLRGQEAVLPPGPGAAPG</sequence>
<evidence type="ECO:0000313" key="1">
    <source>
        <dbReference type="EMBL" id="GAA2119947.1"/>
    </source>
</evidence>
<evidence type="ECO:0008006" key="3">
    <source>
        <dbReference type="Google" id="ProtNLM"/>
    </source>
</evidence>
<reference evidence="2" key="1">
    <citation type="journal article" date="2019" name="Int. J. Syst. Evol. Microbiol.">
        <title>The Global Catalogue of Microorganisms (GCM) 10K type strain sequencing project: providing services to taxonomists for standard genome sequencing and annotation.</title>
        <authorList>
            <consortium name="The Broad Institute Genomics Platform"/>
            <consortium name="The Broad Institute Genome Sequencing Center for Infectious Disease"/>
            <person name="Wu L."/>
            <person name="Ma J."/>
        </authorList>
    </citation>
    <scope>NUCLEOTIDE SEQUENCE [LARGE SCALE GENOMIC DNA]</scope>
    <source>
        <strain evidence="2">JCM 14559</strain>
    </source>
</reference>
<protein>
    <recommendedName>
        <fullName evidence="3">Lipoprotein</fullName>
    </recommendedName>
</protein>
<evidence type="ECO:0000313" key="2">
    <source>
        <dbReference type="Proteomes" id="UP001500897"/>
    </source>
</evidence>
<gene>
    <name evidence="1" type="ORF">GCM10009759_68410</name>
</gene>
<accession>A0ABP5JT93</accession>
<dbReference type="PROSITE" id="PS51257">
    <property type="entry name" value="PROKAR_LIPOPROTEIN"/>
    <property type="match status" value="1"/>
</dbReference>
<comment type="caution">
    <text evidence="1">The sequence shown here is derived from an EMBL/GenBank/DDBJ whole genome shotgun (WGS) entry which is preliminary data.</text>
</comment>
<organism evidence="1 2">
    <name type="scientific">Kitasatospora saccharophila</name>
    <dbReference type="NCBI Taxonomy" id="407973"/>
    <lineage>
        <taxon>Bacteria</taxon>
        <taxon>Bacillati</taxon>
        <taxon>Actinomycetota</taxon>
        <taxon>Actinomycetes</taxon>
        <taxon>Kitasatosporales</taxon>
        <taxon>Streptomycetaceae</taxon>
        <taxon>Kitasatospora</taxon>
    </lineage>
</organism>
<dbReference type="Proteomes" id="UP001500897">
    <property type="component" value="Unassembled WGS sequence"/>
</dbReference>
<proteinExistence type="predicted"/>
<name>A0ABP5JT93_9ACTN</name>
<dbReference type="RefSeq" id="WP_344557938.1">
    <property type="nucleotide sequence ID" value="NZ_BAAANS010000070.1"/>
</dbReference>
<dbReference type="EMBL" id="BAAANS010000070">
    <property type="protein sequence ID" value="GAA2119947.1"/>
    <property type="molecule type" value="Genomic_DNA"/>
</dbReference>
<keyword evidence="2" id="KW-1185">Reference proteome</keyword>